<feature type="compositionally biased region" description="Polar residues" evidence="1">
    <location>
        <begin position="174"/>
        <end position="185"/>
    </location>
</feature>
<feature type="region of interest" description="Disordered" evidence="1">
    <location>
        <begin position="141"/>
        <end position="201"/>
    </location>
</feature>
<name>A0A4P9ZT66_9FUNG</name>
<accession>A0A4P9ZT66</accession>
<reference evidence="3" key="1">
    <citation type="journal article" date="2018" name="Nat. Microbiol.">
        <title>Leveraging single-cell genomics to expand the fungal tree of life.</title>
        <authorList>
            <person name="Ahrendt S.R."/>
            <person name="Quandt C.A."/>
            <person name="Ciobanu D."/>
            <person name="Clum A."/>
            <person name="Salamov A."/>
            <person name="Andreopoulos B."/>
            <person name="Cheng J.F."/>
            <person name="Woyke T."/>
            <person name="Pelin A."/>
            <person name="Henrissat B."/>
            <person name="Reynolds N.K."/>
            <person name="Benny G.L."/>
            <person name="Smith M.E."/>
            <person name="James T.Y."/>
            <person name="Grigoriev I.V."/>
        </authorList>
    </citation>
    <scope>NUCLEOTIDE SEQUENCE [LARGE SCALE GENOMIC DNA]</scope>
    <source>
        <strain evidence="3">RSA 468</strain>
    </source>
</reference>
<keyword evidence="3" id="KW-1185">Reference proteome</keyword>
<organism evidence="2 3">
    <name type="scientific">Dimargaris cristalligena</name>
    <dbReference type="NCBI Taxonomy" id="215637"/>
    <lineage>
        <taxon>Eukaryota</taxon>
        <taxon>Fungi</taxon>
        <taxon>Fungi incertae sedis</taxon>
        <taxon>Zoopagomycota</taxon>
        <taxon>Kickxellomycotina</taxon>
        <taxon>Dimargaritomycetes</taxon>
        <taxon>Dimargaritales</taxon>
        <taxon>Dimargaritaceae</taxon>
        <taxon>Dimargaris</taxon>
    </lineage>
</organism>
<protein>
    <submittedName>
        <fullName evidence="2">Uncharacterized protein</fullName>
    </submittedName>
</protein>
<dbReference type="Proteomes" id="UP000268162">
    <property type="component" value="Unassembled WGS sequence"/>
</dbReference>
<evidence type="ECO:0000313" key="3">
    <source>
        <dbReference type="Proteomes" id="UP000268162"/>
    </source>
</evidence>
<evidence type="ECO:0000313" key="2">
    <source>
        <dbReference type="EMBL" id="RKP36645.1"/>
    </source>
</evidence>
<dbReference type="EMBL" id="ML002618">
    <property type="protein sequence ID" value="RKP36645.1"/>
    <property type="molecule type" value="Genomic_DNA"/>
</dbReference>
<evidence type="ECO:0000256" key="1">
    <source>
        <dbReference type="SAM" id="MobiDB-lite"/>
    </source>
</evidence>
<gene>
    <name evidence="2" type="ORF">BJ085DRAFT_36156</name>
</gene>
<dbReference type="AlphaFoldDB" id="A0A4P9ZT66"/>
<sequence length="329" mass="36230">MGDGYMAPSEGMTVNVNIVSPTQMHHSHPNLQRSITAGNSTIASKGLRGTAEVPRPGFWSRMGGWLCLPTSDVNHASFTSEPIGVSSAVAYGSTSEFNGSRITNGVPASPMGHIGIEIHPGVTVNPPMVNAQQYVHQRPRHTAMPPHLDGNSQHPSPQEKRYLTHGQPIPQARQPHQQARNNNRPSRPPQGTHPQGHHRPKYTVKLPDEQYHPAPNEAPPLPFYNGSGQMVSQEPTMNTVTLYNAPPQAVHPEAYNLHDPNFPTPYGASVKEQFHPTEGPGRPNLFKNTMGPNEKMNPRHRMEAHARIPMVDTSVLTIEANQRHNQLYC</sequence>
<proteinExistence type="predicted"/>